<dbReference type="PANTHER" id="PTHR47723">
    <property type="entry name" value="OS05G0353850 PROTEIN"/>
    <property type="match status" value="1"/>
</dbReference>
<gene>
    <name evidence="2" type="ORF">J1N35_015272</name>
</gene>
<comment type="caution">
    <text evidence="2">The sequence shown here is derived from an EMBL/GenBank/DDBJ whole genome shotgun (WGS) entry which is preliminary data.</text>
</comment>
<sequence length="136" mass="15402">MLEGESDITRHAPFVDMRLRIWLMSFVIVRTNSSSIPTTISNDTYVFLSTDGAVTRDSSHAATGGMVRDHDENWIMGFTRFLRVCTPFEAEVWSILDGILILLSKGYRRAIILTDNLEVFQILFDLNIEDSGITVL</sequence>
<dbReference type="GO" id="GO:0004523">
    <property type="term" value="F:RNA-DNA hybrid ribonuclease activity"/>
    <property type="evidence" value="ECO:0007669"/>
    <property type="project" value="InterPro"/>
</dbReference>
<dbReference type="InterPro" id="IPR044730">
    <property type="entry name" value="RNase_H-like_dom_plant"/>
</dbReference>
<evidence type="ECO:0000313" key="3">
    <source>
        <dbReference type="Proteomes" id="UP000828251"/>
    </source>
</evidence>
<protein>
    <recommendedName>
        <fullName evidence="1">RNase H type-1 domain-containing protein</fullName>
    </recommendedName>
</protein>
<evidence type="ECO:0000313" key="2">
    <source>
        <dbReference type="EMBL" id="KAH1098351.1"/>
    </source>
</evidence>
<proteinExistence type="predicted"/>
<dbReference type="AlphaFoldDB" id="A0A9D3VXK6"/>
<dbReference type="InterPro" id="IPR036397">
    <property type="entry name" value="RNaseH_sf"/>
</dbReference>
<dbReference type="SUPFAM" id="SSF53098">
    <property type="entry name" value="Ribonuclease H-like"/>
    <property type="match status" value="1"/>
</dbReference>
<dbReference type="Gene3D" id="3.30.420.10">
    <property type="entry name" value="Ribonuclease H-like superfamily/Ribonuclease H"/>
    <property type="match status" value="1"/>
</dbReference>
<dbReference type="Proteomes" id="UP000828251">
    <property type="component" value="Unassembled WGS sequence"/>
</dbReference>
<feature type="domain" description="RNase H type-1" evidence="1">
    <location>
        <begin position="50"/>
        <end position="124"/>
    </location>
</feature>
<dbReference type="GO" id="GO:0003676">
    <property type="term" value="F:nucleic acid binding"/>
    <property type="evidence" value="ECO:0007669"/>
    <property type="project" value="InterPro"/>
</dbReference>
<accession>A0A9D3VXK6</accession>
<name>A0A9D3VXK6_9ROSI</name>
<dbReference type="CDD" id="cd06222">
    <property type="entry name" value="RNase_H_like"/>
    <property type="match status" value="1"/>
</dbReference>
<dbReference type="EMBL" id="JAIQCV010000005">
    <property type="protein sequence ID" value="KAH1098351.1"/>
    <property type="molecule type" value="Genomic_DNA"/>
</dbReference>
<reference evidence="2 3" key="1">
    <citation type="journal article" date="2021" name="Plant Biotechnol. J.">
        <title>Multi-omics assisted identification of the key and species-specific regulatory components of drought-tolerant mechanisms in Gossypium stocksii.</title>
        <authorList>
            <person name="Yu D."/>
            <person name="Ke L."/>
            <person name="Zhang D."/>
            <person name="Wu Y."/>
            <person name="Sun Y."/>
            <person name="Mei J."/>
            <person name="Sun J."/>
            <person name="Sun Y."/>
        </authorList>
    </citation>
    <scope>NUCLEOTIDE SEQUENCE [LARGE SCALE GENOMIC DNA]</scope>
    <source>
        <strain evidence="3">cv. E1</strain>
        <tissue evidence="2">Leaf</tissue>
    </source>
</reference>
<dbReference type="Pfam" id="PF13456">
    <property type="entry name" value="RVT_3"/>
    <property type="match status" value="1"/>
</dbReference>
<organism evidence="2 3">
    <name type="scientific">Gossypium stocksii</name>
    <dbReference type="NCBI Taxonomy" id="47602"/>
    <lineage>
        <taxon>Eukaryota</taxon>
        <taxon>Viridiplantae</taxon>
        <taxon>Streptophyta</taxon>
        <taxon>Embryophyta</taxon>
        <taxon>Tracheophyta</taxon>
        <taxon>Spermatophyta</taxon>
        <taxon>Magnoliopsida</taxon>
        <taxon>eudicotyledons</taxon>
        <taxon>Gunneridae</taxon>
        <taxon>Pentapetalae</taxon>
        <taxon>rosids</taxon>
        <taxon>malvids</taxon>
        <taxon>Malvales</taxon>
        <taxon>Malvaceae</taxon>
        <taxon>Malvoideae</taxon>
        <taxon>Gossypium</taxon>
    </lineage>
</organism>
<keyword evidence="3" id="KW-1185">Reference proteome</keyword>
<dbReference type="InterPro" id="IPR053151">
    <property type="entry name" value="RNase_H-like"/>
</dbReference>
<dbReference type="PANTHER" id="PTHR47723:SF19">
    <property type="entry name" value="POLYNUCLEOTIDYL TRANSFERASE, RIBONUCLEASE H-LIKE SUPERFAMILY PROTEIN"/>
    <property type="match status" value="1"/>
</dbReference>
<dbReference type="OrthoDB" id="597234at2759"/>
<evidence type="ECO:0000259" key="1">
    <source>
        <dbReference type="Pfam" id="PF13456"/>
    </source>
</evidence>
<dbReference type="InterPro" id="IPR012337">
    <property type="entry name" value="RNaseH-like_sf"/>
</dbReference>
<dbReference type="InterPro" id="IPR002156">
    <property type="entry name" value="RNaseH_domain"/>
</dbReference>